<evidence type="ECO:0000256" key="2">
    <source>
        <dbReference type="ARBA" id="ARBA00006727"/>
    </source>
</evidence>
<comment type="caution">
    <text evidence="4">The sequence shown here is derived from an EMBL/GenBank/DDBJ whole genome shotgun (WGS) entry which is preliminary data.</text>
</comment>
<keyword evidence="3" id="KW-0472">Membrane</keyword>
<dbReference type="Proteomes" id="UP001147752">
    <property type="component" value="Unassembled WGS sequence"/>
</dbReference>
<keyword evidence="3" id="KW-1133">Transmembrane helix</keyword>
<feature type="transmembrane region" description="Helical" evidence="3">
    <location>
        <begin position="144"/>
        <end position="164"/>
    </location>
</feature>
<dbReference type="GO" id="GO:0022857">
    <property type="term" value="F:transmembrane transporter activity"/>
    <property type="evidence" value="ECO:0007669"/>
    <property type="project" value="InterPro"/>
</dbReference>
<evidence type="ECO:0000256" key="3">
    <source>
        <dbReference type="SAM" id="Phobius"/>
    </source>
</evidence>
<reference evidence="4" key="1">
    <citation type="submission" date="2022-12" db="EMBL/GenBank/DDBJ databases">
        <authorList>
            <person name="Petersen C."/>
        </authorList>
    </citation>
    <scope>NUCLEOTIDE SEQUENCE</scope>
    <source>
        <strain evidence="4">IBT 3081</strain>
    </source>
</reference>
<comment type="subcellular location">
    <subcellularLocation>
        <location evidence="1">Membrane</location>
        <topology evidence="1">Multi-pass membrane protein</topology>
    </subcellularLocation>
</comment>
<name>A0A9W9UVA7_9EURO</name>
<evidence type="ECO:0000256" key="1">
    <source>
        <dbReference type="ARBA" id="ARBA00004141"/>
    </source>
</evidence>
<dbReference type="PANTHER" id="PTHR11360:SF315">
    <property type="entry name" value="TRANSPORTER MCH2-RELATED"/>
    <property type="match status" value="1"/>
</dbReference>
<keyword evidence="5" id="KW-1185">Reference proteome</keyword>
<dbReference type="EMBL" id="JAPZBT010000006">
    <property type="protein sequence ID" value="KAJ5356725.1"/>
    <property type="molecule type" value="Genomic_DNA"/>
</dbReference>
<gene>
    <name evidence="4" type="ORF">N7517_011334</name>
</gene>
<accession>A0A9W9UVA7</accession>
<feature type="transmembrane region" description="Helical" evidence="3">
    <location>
        <begin position="31"/>
        <end position="53"/>
    </location>
</feature>
<dbReference type="InterPro" id="IPR050327">
    <property type="entry name" value="Proton-linked_MCT"/>
</dbReference>
<dbReference type="InterPro" id="IPR036259">
    <property type="entry name" value="MFS_trans_sf"/>
</dbReference>
<feature type="transmembrane region" description="Helical" evidence="3">
    <location>
        <begin position="85"/>
        <end position="106"/>
    </location>
</feature>
<dbReference type="SUPFAM" id="SSF103473">
    <property type="entry name" value="MFS general substrate transporter"/>
    <property type="match status" value="1"/>
</dbReference>
<dbReference type="AlphaFoldDB" id="A0A9W9UVA7"/>
<evidence type="ECO:0000313" key="5">
    <source>
        <dbReference type="Proteomes" id="UP001147752"/>
    </source>
</evidence>
<dbReference type="RefSeq" id="XP_056574872.1">
    <property type="nucleotide sequence ID" value="XM_056729057.1"/>
</dbReference>
<dbReference type="PANTHER" id="PTHR11360">
    <property type="entry name" value="MONOCARBOXYLATE TRANSPORTER"/>
    <property type="match status" value="1"/>
</dbReference>
<dbReference type="InterPro" id="IPR011701">
    <property type="entry name" value="MFS"/>
</dbReference>
<feature type="transmembrane region" description="Helical" evidence="3">
    <location>
        <begin position="60"/>
        <end position="79"/>
    </location>
</feature>
<protein>
    <submittedName>
        <fullName evidence="4">Major facilitator superfamily domain-containing protein</fullName>
    </submittedName>
</protein>
<feature type="transmembrane region" description="Helical" evidence="3">
    <location>
        <begin position="113"/>
        <end position="132"/>
    </location>
</feature>
<dbReference type="GO" id="GO:0016020">
    <property type="term" value="C:membrane"/>
    <property type="evidence" value="ECO:0007669"/>
    <property type="project" value="UniProtKB-SubCell"/>
</dbReference>
<sequence length="193" mass="20704">MPILRKSISYGVFLAHYLGTDTFPGASDLDFAFVGGLSLSMAQFIAPVATITTRVWGTRATLMIGITLQTAALLGASWASQIYQALYFGFGMGMQFSATIGIIPQWFTRRRSLANGIATAGSGIGGLIYSLVTSAMIQRWGISWAFRVLAIVSAAACGFSAVIVRDRNKAIGAIQIAFHTELLKRPEFLLTLA</sequence>
<dbReference type="Pfam" id="PF07690">
    <property type="entry name" value="MFS_1"/>
    <property type="match status" value="1"/>
</dbReference>
<dbReference type="OrthoDB" id="6499973at2759"/>
<keyword evidence="3" id="KW-0812">Transmembrane</keyword>
<proteinExistence type="inferred from homology"/>
<comment type="similarity">
    <text evidence="2">Belongs to the major facilitator superfamily. Monocarboxylate porter (TC 2.A.1.13) family.</text>
</comment>
<reference evidence="4" key="2">
    <citation type="journal article" date="2023" name="IMA Fungus">
        <title>Comparative genomic study of the Penicillium genus elucidates a diverse pangenome and 15 lateral gene transfer events.</title>
        <authorList>
            <person name="Petersen C."/>
            <person name="Sorensen T."/>
            <person name="Nielsen M.R."/>
            <person name="Sondergaard T.E."/>
            <person name="Sorensen J.L."/>
            <person name="Fitzpatrick D.A."/>
            <person name="Frisvad J.C."/>
            <person name="Nielsen K.L."/>
        </authorList>
    </citation>
    <scope>NUCLEOTIDE SEQUENCE</scope>
    <source>
        <strain evidence="4">IBT 3081</strain>
    </source>
</reference>
<dbReference type="GeneID" id="81468240"/>
<organism evidence="4 5">
    <name type="scientific">Penicillium concentricum</name>
    <dbReference type="NCBI Taxonomy" id="293559"/>
    <lineage>
        <taxon>Eukaryota</taxon>
        <taxon>Fungi</taxon>
        <taxon>Dikarya</taxon>
        <taxon>Ascomycota</taxon>
        <taxon>Pezizomycotina</taxon>
        <taxon>Eurotiomycetes</taxon>
        <taxon>Eurotiomycetidae</taxon>
        <taxon>Eurotiales</taxon>
        <taxon>Aspergillaceae</taxon>
        <taxon>Penicillium</taxon>
    </lineage>
</organism>
<dbReference type="Gene3D" id="1.20.1250.20">
    <property type="entry name" value="MFS general substrate transporter like domains"/>
    <property type="match status" value="1"/>
</dbReference>
<evidence type="ECO:0000313" key="4">
    <source>
        <dbReference type="EMBL" id="KAJ5356725.1"/>
    </source>
</evidence>